<dbReference type="EMBL" id="KQ971319">
    <property type="protein sequence ID" value="KYB28834.1"/>
    <property type="molecule type" value="Genomic_DNA"/>
</dbReference>
<evidence type="ECO:0000256" key="6">
    <source>
        <dbReference type="RuleBase" id="RU361206"/>
    </source>
</evidence>
<dbReference type="InterPro" id="IPR000884">
    <property type="entry name" value="TSP1_rpt"/>
</dbReference>
<comment type="similarity">
    <text evidence="2 6">Belongs to the TVP23 family.</text>
</comment>
<dbReference type="SMART" id="SM00209">
    <property type="entry name" value="TSP1"/>
    <property type="match status" value="1"/>
</dbReference>
<dbReference type="Gene3D" id="2.20.100.10">
    <property type="entry name" value="Thrombospondin type-1 (TSP1) repeat"/>
    <property type="match status" value="1"/>
</dbReference>
<keyword evidence="4 6" id="KW-1133">Transmembrane helix</keyword>
<accession>A0A139WLS4</accession>
<dbReference type="Pfam" id="PF00090">
    <property type="entry name" value="TSP_1"/>
    <property type="match status" value="1"/>
</dbReference>
<evidence type="ECO:0000256" key="1">
    <source>
        <dbReference type="ARBA" id="ARBA00004141"/>
    </source>
</evidence>
<comment type="subcellular location">
    <subcellularLocation>
        <location evidence="1 6">Membrane</location>
        <topology evidence="1 6">Multi-pass membrane protein</topology>
    </subcellularLocation>
</comment>
<dbReference type="AlphaFoldDB" id="A0A139WLS4"/>
<feature type="region of interest" description="Disordered" evidence="7">
    <location>
        <begin position="88"/>
        <end position="112"/>
    </location>
</feature>
<feature type="signal peptide" evidence="8">
    <location>
        <begin position="1"/>
        <end position="18"/>
    </location>
</feature>
<dbReference type="InterPro" id="IPR008564">
    <property type="entry name" value="TVP23-like"/>
</dbReference>
<evidence type="ECO:0000313" key="9">
    <source>
        <dbReference type="EMBL" id="KYB28834.1"/>
    </source>
</evidence>
<evidence type="ECO:0000256" key="2">
    <source>
        <dbReference type="ARBA" id="ARBA00005467"/>
    </source>
</evidence>
<dbReference type="InParanoid" id="A0A139WLS4"/>
<evidence type="ECO:0000256" key="8">
    <source>
        <dbReference type="SAM" id="SignalP"/>
    </source>
</evidence>
<dbReference type="PROSITE" id="PS50092">
    <property type="entry name" value="TSP1"/>
    <property type="match status" value="1"/>
</dbReference>
<keyword evidence="5 6" id="KW-0472">Membrane</keyword>
<dbReference type="GO" id="GO:0000139">
    <property type="term" value="C:Golgi membrane"/>
    <property type="evidence" value="ECO:0000318"/>
    <property type="project" value="GO_Central"/>
</dbReference>
<dbReference type="PANTHER" id="PTHR13019">
    <property type="entry name" value="GOLGI APPARATUS MEMBRANE PROTEIN TVP23"/>
    <property type="match status" value="1"/>
</dbReference>
<dbReference type="GO" id="GO:0016192">
    <property type="term" value="P:vesicle-mediated transport"/>
    <property type="evidence" value="ECO:0000318"/>
    <property type="project" value="GO_Central"/>
</dbReference>
<organism evidence="9 10">
    <name type="scientific">Tribolium castaneum</name>
    <name type="common">Red flour beetle</name>
    <dbReference type="NCBI Taxonomy" id="7070"/>
    <lineage>
        <taxon>Eukaryota</taxon>
        <taxon>Metazoa</taxon>
        <taxon>Ecdysozoa</taxon>
        <taxon>Arthropoda</taxon>
        <taxon>Hexapoda</taxon>
        <taxon>Insecta</taxon>
        <taxon>Pterygota</taxon>
        <taxon>Neoptera</taxon>
        <taxon>Endopterygota</taxon>
        <taxon>Coleoptera</taxon>
        <taxon>Polyphaga</taxon>
        <taxon>Cucujiformia</taxon>
        <taxon>Tenebrionidae</taxon>
        <taxon>Tenebrionidae incertae sedis</taxon>
        <taxon>Tribolium</taxon>
    </lineage>
</organism>
<reference evidence="9 10" key="1">
    <citation type="journal article" date="2008" name="Nature">
        <title>The genome of the model beetle and pest Tribolium castaneum.</title>
        <authorList>
            <consortium name="Tribolium Genome Sequencing Consortium"/>
            <person name="Richards S."/>
            <person name="Gibbs R.A."/>
            <person name="Weinstock G.M."/>
            <person name="Brown S.J."/>
            <person name="Denell R."/>
            <person name="Beeman R.W."/>
            <person name="Gibbs R."/>
            <person name="Beeman R.W."/>
            <person name="Brown S.J."/>
            <person name="Bucher G."/>
            <person name="Friedrich M."/>
            <person name="Grimmelikhuijzen C.J."/>
            <person name="Klingler M."/>
            <person name="Lorenzen M."/>
            <person name="Richards S."/>
            <person name="Roth S."/>
            <person name="Schroder R."/>
            <person name="Tautz D."/>
            <person name="Zdobnov E.M."/>
            <person name="Muzny D."/>
            <person name="Gibbs R.A."/>
            <person name="Weinstock G.M."/>
            <person name="Attaway T."/>
            <person name="Bell S."/>
            <person name="Buhay C.J."/>
            <person name="Chandrabose M.N."/>
            <person name="Chavez D."/>
            <person name="Clerk-Blankenburg K.P."/>
            <person name="Cree A."/>
            <person name="Dao M."/>
            <person name="Davis C."/>
            <person name="Chacko J."/>
            <person name="Dinh H."/>
            <person name="Dugan-Rocha S."/>
            <person name="Fowler G."/>
            <person name="Garner T.T."/>
            <person name="Garnes J."/>
            <person name="Gnirke A."/>
            <person name="Hawes A."/>
            <person name="Hernandez J."/>
            <person name="Hines S."/>
            <person name="Holder M."/>
            <person name="Hume J."/>
            <person name="Jhangiani S.N."/>
            <person name="Joshi V."/>
            <person name="Khan Z.M."/>
            <person name="Jackson L."/>
            <person name="Kovar C."/>
            <person name="Kowis A."/>
            <person name="Lee S."/>
            <person name="Lewis L.R."/>
            <person name="Margolis J."/>
            <person name="Morgan M."/>
            <person name="Nazareth L.V."/>
            <person name="Nguyen N."/>
            <person name="Okwuonu G."/>
            <person name="Parker D."/>
            <person name="Richards S."/>
            <person name="Ruiz S.J."/>
            <person name="Santibanez J."/>
            <person name="Savard J."/>
            <person name="Scherer S.E."/>
            <person name="Schneider B."/>
            <person name="Sodergren E."/>
            <person name="Tautz D."/>
            <person name="Vattahil S."/>
            <person name="Villasana D."/>
            <person name="White C.S."/>
            <person name="Wright R."/>
            <person name="Park Y."/>
            <person name="Beeman R.W."/>
            <person name="Lord J."/>
            <person name="Oppert B."/>
            <person name="Lorenzen M."/>
            <person name="Brown S."/>
            <person name="Wang L."/>
            <person name="Savard J."/>
            <person name="Tautz D."/>
            <person name="Richards S."/>
            <person name="Weinstock G."/>
            <person name="Gibbs R.A."/>
            <person name="Liu Y."/>
            <person name="Worley K."/>
            <person name="Weinstock G."/>
            <person name="Elsik C.G."/>
            <person name="Reese J.T."/>
            <person name="Elhaik E."/>
            <person name="Landan G."/>
            <person name="Graur D."/>
            <person name="Arensburger P."/>
            <person name="Atkinson P."/>
            <person name="Beeman R.W."/>
            <person name="Beidler J."/>
            <person name="Brown S.J."/>
            <person name="Demuth J.P."/>
            <person name="Drury D.W."/>
            <person name="Du Y.Z."/>
            <person name="Fujiwara H."/>
            <person name="Lorenzen M."/>
            <person name="Maselli V."/>
            <person name="Osanai M."/>
            <person name="Park Y."/>
            <person name="Robertson H.M."/>
            <person name="Tu Z."/>
            <person name="Wang J.J."/>
            <person name="Wang S."/>
            <person name="Richards S."/>
            <person name="Song H."/>
            <person name="Zhang L."/>
            <person name="Sodergren E."/>
            <person name="Werner D."/>
            <person name="Stanke M."/>
            <person name="Morgenstern B."/>
            <person name="Solovyev V."/>
            <person name="Kosarev P."/>
            <person name="Brown G."/>
            <person name="Chen H.C."/>
            <person name="Ermolaeva O."/>
            <person name="Hlavina W."/>
            <person name="Kapustin Y."/>
            <person name="Kiryutin B."/>
            <person name="Kitts P."/>
            <person name="Maglott D."/>
            <person name="Pruitt K."/>
            <person name="Sapojnikov V."/>
            <person name="Souvorov A."/>
            <person name="Mackey A.J."/>
            <person name="Waterhouse R.M."/>
            <person name="Wyder S."/>
            <person name="Zdobnov E.M."/>
            <person name="Zdobnov E.M."/>
            <person name="Wyder S."/>
            <person name="Kriventseva E.V."/>
            <person name="Kadowaki T."/>
            <person name="Bork P."/>
            <person name="Aranda M."/>
            <person name="Bao R."/>
            <person name="Beermann A."/>
            <person name="Berns N."/>
            <person name="Bolognesi R."/>
            <person name="Bonneton F."/>
            <person name="Bopp D."/>
            <person name="Brown S.J."/>
            <person name="Bucher G."/>
            <person name="Butts T."/>
            <person name="Chaumot A."/>
            <person name="Denell R.E."/>
            <person name="Ferrier D.E."/>
            <person name="Friedrich M."/>
            <person name="Gordon C.M."/>
            <person name="Jindra M."/>
            <person name="Klingler M."/>
            <person name="Lan Q."/>
            <person name="Lattorff H.M."/>
            <person name="Laudet V."/>
            <person name="von Levetsow C."/>
            <person name="Liu Z."/>
            <person name="Lutz R."/>
            <person name="Lynch J.A."/>
            <person name="da Fonseca R.N."/>
            <person name="Posnien N."/>
            <person name="Reuter R."/>
            <person name="Roth S."/>
            <person name="Savard J."/>
            <person name="Schinko J.B."/>
            <person name="Schmitt C."/>
            <person name="Schoppmeier M."/>
            <person name="Schroder R."/>
            <person name="Shippy T.D."/>
            <person name="Simonnet F."/>
            <person name="Marques-Souza H."/>
            <person name="Tautz D."/>
            <person name="Tomoyasu Y."/>
            <person name="Trauner J."/>
            <person name="Van der Zee M."/>
            <person name="Vervoort M."/>
            <person name="Wittkopp N."/>
            <person name="Wimmer E.A."/>
            <person name="Yang X."/>
            <person name="Jones A.K."/>
            <person name="Sattelle D.B."/>
            <person name="Ebert P.R."/>
            <person name="Nelson D."/>
            <person name="Scott J.G."/>
            <person name="Beeman R.W."/>
            <person name="Muthukrishnan S."/>
            <person name="Kramer K.J."/>
            <person name="Arakane Y."/>
            <person name="Beeman R.W."/>
            <person name="Zhu Q."/>
            <person name="Hogenkamp D."/>
            <person name="Dixit R."/>
            <person name="Oppert B."/>
            <person name="Jiang H."/>
            <person name="Zou Z."/>
            <person name="Marshall J."/>
            <person name="Elpidina E."/>
            <person name="Vinokurov K."/>
            <person name="Oppert C."/>
            <person name="Zou Z."/>
            <person name="Evans J."/>
            <person name="Lu Z."/>
            <person name="Zhao P."/>
            <person name="Sumathipala N."/>
            <person name="Altincicek B."/>
            <person name="Vilcinskas A."/>
            <person name="Williams M."/>
            <person name="Hultmark D."/>
            <person name="Hetru C."/>
            <person name="Jiang H."/>
            <person name="Grimmelikhuijzen C.J."/>
            <person name="Hauser F."/>
            <person name="Cazzamali G."/>
            <person name="Williamson M."/>
            <person name="Park Y."/>
            <person name="Li B."/>
            <person name="Tanaka Y."/>
            <person name="Predel R."/>
            <person name="Neupert S."/>
            <person name="Schachtner J."/>
            <person name="Verleyen P."/>
            <person name="Raible F."/>
            <person name="Bork P."/>
            <person name="Friedrich M."/>
            <person name="Walden K.K."/>
            <person name="Robertson H.M."/>
            <person name="Angeli S."/>
            <person name="Foret S."/>
            <person name="Bucher G."/>
            <person name="Schuetz S."/>
            <person name="Maleszka R."/>
            <person name="Wimmer E.A."/>
            <person name="Beeman R.W."/>
            <person name="Lorenzen M."/>
            <person name="Tomoyasu Y."/>
            <person name="Miller S.C."/>
            <person name="Grossmann D."/>
            <person name="Bucher G."/>
        </authorList>
    </citation>
    <scope>NUCLEOTIDE SEQUENCE [LARGE SCALE GENOMIC DNA]</scope>
    <source>
        <strain evidence="9 10">Georgia GA2</strain>
    </source>
</reference>
<reference evidence="9 10" key="2">
    <citation type="journal article" date="2010" name="Nucleic Acids Res.">
        <title>BeetleBase in 2010: revisions to provide comprehensive genomic information for Tribolium castaneum.</title>
        <authorList>
            <person name="Kim H.S."/>
            <person name="Murphy T."/>
            <person name="Xia J."/>
            <person name="Caragea D."/>
            <person name="Park Y."/>
            <person name="Beeman R.W."/>
            <person name="Lorenzen M.D."/>
            <person name="Butcher S."/>
            <person name="Manak J.R."/>
            <person name="Brown S.J."/>
        </authorList>
    </citation>
    <scope>GENOME REANNOTATION</scope>
    <source>
        <strain evidence="9 10">Georgia GA2</strain>
    </source>
</reference>
<feature type="transmembrane region" description="Helical" evidence="6">
    <location>
        <begin position="272"/>
        <end position="293"/>
    </location>
</feature>
<evidence type="ECO:0000256" key="5">
    <source>
        <dbReference type="ARBA" id="ARBA00023136"/>
    </source>
</evidence>
<evidence type="ECO:0000313" key="10">
    <source>
        <dbReference type="Proteomes" id="UP000007266"/>
    </source>
</evidence>
<feature type="transmembrane region" description="Helical" evidence="6">
    <location>
        <begin position="367"/>
        <end position="386"/>
    </location>
</feature>
<dbReference type="eggNOG" id="KOG3195">
    <property type="taxonomic scope" value="Eukaryota"/>
</dbReference>
<feature type="chain" id="PRO_5007300146" description="Golgi apparatus membrane protein TVP23 homolog" evidence="8">
    <location>
        <begin position="19"/>
        <end position="435"/>
    </location>
</feature>
<dbReference type="Proteomes" id="UP000007266">
    <property type="component" value="Linkage group 3"/>
</dbReference>
<dbReference type="STRING" id="7070.A0A139WLS4"/>
<dbReference type="SUPFAM" id="SSF82895">
    <property type="entry name" value="TSP-1 type 1 repeat"/>
    <property type="match status" value="1"/>
</dbReference>
<dbReference type="PANTHER" id="PTHR13019:SF25">
    <property type="entry name" value="GOLGI APPARATUS MEMBRANE PROTEIN TVP23 HOMOLOG"/>
    <property type="match status" value="1"/>
</dbReference>
<dbReference type="GO" id="GO:0009306">
    <property type="term" value="P:protein secretion"/>
    <property type="evidence" value="ECO:0000318"/>
    <property type="project" value="GO_Central"/>
</dbReference>
<gene>
    <name evidence="9" type="primary">AUGUSTUS-3.0.2_34577</name>
    <name evidence="9" type="ORF">TcasGA2_TC034577</name>
</gene>
<protein>
    <recommendedName>
        <fullName evidence="6">Golgi apparatus membrane protein TVP23 homolog</fullName>
    </recommendedName>
</protein>
<name>A0A139WLS4_TRICA</name>
<evidence type="ECO:0000256" key="3">
    <source>
        <dbReference type="ARBA" id="ARBA00022692"/>
    </source>
</evidence>
<keyword evidence="8" id="KW-0732">Signal</keyword>
<dbReference type="Pfam" id="PF05832">
    <property type="entry name" value="DUF846"/>
    <property type="match status" value="1"/>
</dbReference>
<sequence>MVLFSLYITVTATLLVQSFNSAGRTNFQIYANPLQEYQRIAFPQSKDSNTNKNRLNFNEITQALSRLLEKVASPMNQRKRDTIIKAKKAYRHLSRPREPSHKSSGTGHGKKRWDRWTQWSQCSVSCGKGREIRWRHCVENCGGVETEMEEKACQLPACGGKLFGIIKLTSRSHILVTNSAHYYYKKEFITTFGLITFRSREQRLDSCRVDICNLLAVNMSSATLPLLEDDTVAFGDDLGDSGVKGSLTHPYVTFFHLAFRGASIVTYLLCEWFSDSFIASFVTVVLLLSMDFWTVKNITGRLMVGLRWWNYVDDDGKSHWVFESRKGRWQNRVNEREARIFWMALVITPLLWGVFFITALFWLKLKWMLLIMIALALNGANFYGYFKCKVGSSESLSSATTNFLRKQVLQNAVSLVTREATAPQANPMSQPSNTI</sequence>
<evidence type="ECO:0000256" key="4">
    <source>
        <dbReference type="ARBA" id="ARBA00022989"/>
    </source>
</evidence>
<proteinExistence type="inferred from homology"/>
<dbReference type="InterPro" id="IPR036383">
    <property type="entry name" value="TSP1_rpt_sf"/>
</dbReference>
<keyword evidence="10" id="KW-1185">Reference proteome</keyword>
<evidence type="ECO:0000256" key="7">
    <source>
        <dbReference type="SAM" id="MobiDB-lite"/>
    </source>
</evidence>
<keyword evidence="3 6" id="KW-0812">Transmembrane</keyword>
<feature type="transmembrane region" description="Helical" evidence="6">
    <location>
        <begin position="340"/>
        <end position="361"/>
    </location>
</feature>